<protein>
    <submittedName>
        <fullName evidence="2">Putative ribonuclease H protein</fullName>
    </submittedName>
</protein>
<keyword evidence="1" id="KW-0812">Transmembrane</keyword>
<evidence type="ECO:0000256" key="1">
    <source>
        <dbReference type="SAM" id="Phobius"/>
    </source>
</evidence>
<sequence>MTVLVNGTPTEFFSTFRGLSLISRAEEKGFIRGFKDNKDQLEFWKWVVICFEVVSDLKINMQKSEIIPVEGVEDVDRVVAVFGCKVGNLPTTYLGLPLGAPHNLCGVWDVLKERFKRKLATWKKKYLSKGGRLTLIKSTLSNLLIYFMSLFVIPRKVRLRLEKIPREFLWRDLEERRKIHLVRWTVICKDKRRGGLGLRHLKVFNHTLLGKWLWRFPLERESFGGKSLLVNLERRKGIGPLERIATHNSAVVADLWGRQGGGGGGWEVHFRRSFQDWELEEVTHFLDHVSAVKVQEGEDSLLWKIEKRGKFNVKSYYRSLKDENSPLFPAKECSLCKENEESADHILIHCGKTRELWTLLLSSFGVVWVFPASVRNLLLKWKVKGLGKKRRAVWRLASICLFCVFGESETKERSKRKRCQILA</sequence>
<evidence type="ECO:0000313" key="3">
    <source>
        <dbReference type="Proteomes" id="UP000288805"/>
    </source>
</evidence>
<keyword evidence="1" id="KW-0472">Membrane</keyword>
<dbReference type="PANTHER" id="PTHR33116">
    <property type="entry name" value="REVERSE TRANSCRIPTASE ZINC-BINDING DOMAIN-CONTAINING PROTEIN-RELATED-RELATED"/>
    <property type="match status" value="1"/>
</dbReference>
<accession>A0A438D953</accession>
<name>A0A438D953_VITVI</name>
<comment type="caution">
    <text evidence="2">The sequence shown here is derived from an EMBL/GenBank/DDBJ whole genome shotgun (WGS) entry which is preliminary data.</text>
</comment>
<feature type="transmembrane region" description="Helical" evidence="1">
    <location>
        <begin position="356"/>
        <end position="372"/>
    </location>
</feature>
<reference evidence="2 3" key="1">
    <citation type="journal article" date="2018" name="PLoS Genet.">
        <title>Population sequencing reveals clonal diversity and ancestral inbreeding in the grapevine cultivar Chardonnay.</title>
        <authorList>
            <person name="Roach M.J."/>
            <person name="Johnson D.L."/>
            <person name="Bohlmann J."/>
            <person name="van Vuuren H.J."/>
            <person name="Jones S.J."/>
            <person name="Pretorius I.S."/>
            <person name="Schmidt S.A."/>
            <person name="Borneman A.R."/>
        </authorList>
    </citation>
    <scope>NUCLEOTIDE SEQUENCE [LARGE SCALE GENOMIC DNA]</scope>
    <source>
        <strain evidence="3">cv. Chardonnay</strain>
        <tissue evidence="2">Leaf</tissue>
    </source>
</reference>
<dbReference type="PANTHER" id="PTHR33116:SF78">
    <property type="entry name" value="OS12G0587133 PROTEIN"/>
    <property type="match status" value="1"/>
</dbReference>
<keyword evidence="1" id="KW-1133">Transmembrane helix</keyword>
<proteinExistence type="predicted"/>
<dbReference type="AlphaFoldDB" id="A0A438D953"/>
<organism evidence="2 3">
    <name type="scientific">Vitis vinifera</name>
    <name type="common">Grape</name>
    <dbReference type="NCBI Taxonomy" id="29760"/>
    <lineage>
        <taxon>Eukaryota</taxon>
        <taxon>Viridiplantae</taxon>
        <taxon>Streptophyta</taxon>
        <taxon>Embryophyta</taxon>
        <taxon>Tracheophyta</taxon>
        <taxon>Spermatophyta</taxon>
        <taxon>Magnoliopsida</taxon>
        <taxon>eudicotyledons</taxon>
        <taxon>Gunneridae</taxon>
        <taxon>Pentapetalae</taxon>
        <taxon>rosids</taxon>
        <taxon>Vitales</taxon>
        <taxon>Vitaceae</taxon>
        <taxon>Viteae</taxon>
        <taxon>Vitis</taxon>
    </lineage>
</organism>
<dbReference type="EMBL" id="QGNW01001732">
    <property type="protein sequence ID" value="RVW31997.1"/>
    <property type="molecule type" value="Genomic_DNA"/>
</dbReference>
<evidence type="ECO:0000313" key="2">
    <source>
        <dbReference type="EMBL" id="RVW31997.1"/>
    </source>
</evidence>
<gene>
    <name evidence="2" type="primary">VvCHDh000004_960</name>
    <name evidence="2" type="ORF">CK203_097487</name>
</gene>
<dbReference type="Proteomes" id="UP000288805">
    <property type="component" value="Unassembled WGS sequence"/>
</dbReference>